<name>I0UU56_9MICC</name>
<dbReference type="RefSeq" id="WP_006887846.1">
    <property type="nucleotide sequence ID" value="NZ_AJJQ01000022.1"/>
</dbReference>
<keyword evidence="2" id="KW-1185">Reference proteome</keyword>
<dbReference type="OrthoDB" id="211933at2"/>
<protein>
    <submittedName>
        <fullName evidence="1">Toxin-antitoxin system, toxin component, PIN family</fullName>
    </submittedName>
</protein>
<dbReference type="EMBL" id="AJJQ01000022">
    <property type="protein sequence ID" value="EID51409.1"/>
    <property type="molecule type" value="Genomic_DNA"/>
</dbReference>
<dbReference type="InterPro" id="IPR029060">
    <property type="entry name" value="PIN-like_dom_sf"/>
</dbReference>
<comment type="caution">
    <text evidence="1">The sequence shown here is derived from an EMBL/GenBank/DDBJ whole genome shotgun (WGS) entry which is preliminary data.</text>
</comment>
<dbReference type="CDD" id="cd09854">
    <property type="entry name" value="PIN_VapC-like"/>
    <property type="match status" value="1"/>
</dbReference>
<organism evidence="1 2">
    <name type="scientific">Rothia aeria F0474</name>
    <dbReference type="NCBI Taxonomy" id="1125724"/>
    <lineage>
        <taxon>Bacteria</taxon>
        <taxon>Bacillati</taxon>
        <taxon>Actinomycetota</taxon>
        <taxon>Actinomycetes</taxon>
        <taxon>Micrococcales</taxon>
        <taxon>Micrococcaceae</taxon>
        <taxon>Rothia</taxon>
    </lineage>
</organism>
<sequence>MSSGATSILLDTNILLSKTLRDWILLPNQILNKKYFDIHTTQNILDEWGYHWLRENPTGNDAARVKVREQIGKSVFVLEGYPISSIHGYPDKNDLHIHAAMVKHNIDYLVTNDKALLDYWETNENTGNPLPYVTISADDLLMDFVEPHLGRSTQESLILSLADLAEIYLFQERYFIKKYGEADLCGALERAEAPRFAAYLRRHMLPGLP</sequence>
<accession>I0UU56</accession>
<gene>
    <name evidence="1" type="ORF">HMPREF1324_2015</name>
</gene>
<evidence type="ECO:0000313" key="1">
    <source>
        <dbReference type="EMBL" id="EID51409.1"/>
    </source>
</evidence>
<dbReference type="SUPFAM" id="SSF88723">
    <property type="entry name" value="PIN domain-like"/>
    <property type="match status" value="1"/>
</dbReference>
<proteinExistence type="predicted"/>
<dbReference type="AlphaFoldDB" id="I0UU56"/>
<evidence type="ECO:0000313" key="2">
    <source>
        <dbReference type="Proteomes" id="UP000004863"/>
    </source>
</evidence>
<reference evidence="1" key="1">
    <citation type="submission" date="2012-03" db="EMBL/GenBank/DDBJ databases">
        <authorList>
            <person name="Durkin A.S."/>
            <person name="McCorrison J."/>
            <person name="Torralba M."/>
            <person name="Gillis M."/>
            <person name="Methe B."/>
            <person name="Sutton G."/>
            <person name="Nelson K.E."/>
        </authorList>
    </citation>
    <scope>NUCLEOTIDE SEQUENCE [LARGE SCALE GENOMIC DNA]</scope>
    <source>
        <strain evidence="1">F0474</strain>
    </source>
</reference>
<dbReference type="Proteomes" id="UP000004863">
    <property type="component" value="Unassembled WGS sequence"/>
</dbReference>